<dbReference type="OrthoDB" id="2438948at2759"/>
<organism evidence="1 2">
    <name type="scientific">Racocetra fulgida</name>
    <dbReference type="NCBI Taxonomy" id="60492"/>
    <lineage>
        <taxon>Eukaryota</taxon>
        <taxon>Fungi</taxon>
        <taxon>Fungi incertae sedis</taxon>
        <taxon>Mucoromycota</taxon>
        <taxon>Glomeromycotina</taxon>
        <taxon>Glomeromycetes</taxon>
        <taxon>Diversisporales</taxon>
        <taxon>Gigasporaceae</taxon>
        <taxon>Racocetra</taxon>
    </lineage>
</organism>
<protein>
    <submittedName>
        <fullName evidence="1">5498_t:CDS:1</fullName>
    </submittedName>
</protein>
<name>A0A9N9DTC7_9GLOM</name>
<proteinExistence type="predicted"/>
<accession>A0A9N9DTC7</accession>
<feature type="non-terminal residue" evidence="1">
    <location>
        <position position="176"/>
    </location>
</feature>
<evidence type="ECO:0000313" key="2">
    <source>
        <dbReference type="Proteomes" id="UP000789396"/>
    </source>
</evidence>
<keyword evidence="2" id="KW-1185">Reference proteome</keyword>
<evidence type="ECO:0000313" key="1">
    <source>
        <dbReference type="EMBL" id="CAG8652218.1"/>
    </source>
</evidence>
<comment type="caution">
    <text evidence="1">The sequence shown here is derived from an EMBL/GenBank/DDBJ whole genome shotgun (WGS) entry which is preliminary data.</text>
</comment>
<dbReference type="Proteomes" id="UP000789396">
    <property type="component" value="Unassembled WGS sequence"/>
</dbReference>
<sequence>MSNFKNNHEHKQTKITSFIFIKQSFKTSELFEDNDLFSEDPNFDNFDDDTATSENLNNEHDIDNTIKQKNLNTASDQLQIMRKMMNIYFLVKHNIATYYFEDLCNLTELQIQHFEKNIISSTDILSQLRRLSLVFQADYVSVSEVTMQVNAVIESITTDFIGKADMQPTFGTILLR</sequence>
<dbReference type="EMBL" id="CAJVPZ010013827">
    <property type="protein sequence ID" value="CAG8652218.1"/>
    <property type="molecule type" value="Genomic_DNA"/>
</dbReference>
<reference evidence="1" key="1">
    <citation type="submission" date="2021-06" db="EMBL/GenBank/DDBJ databases">
        <authorList>
            <person name="Kallberg Y."/>
            <person name="Tangrot J."/>
            <person name="Rosling A."/>
        </authorList>
    </citation>
    <scope>NUCLEOTIDE SEQUENCE</scope>
    <source>
        <strain evidence="1">IN212</strain>
    </source>
</reference>
<gene>
    <name evidence="1" type="ORF">RFULGI_LOCUS8502</name>
</gene>
<dbReference type="AlphaFoldDB" id="A0A9N9DTC7"/>